<proteinExistence type="predicted"/>
<comment type="caution">
    <text evidence="1">The sequence shown here is derived from an EMBL/GenBank/DDBJ whole genome shotgun (WGS) entry which is preliminary data.</text>
</comment>
<organism evidence="1">
    <name type="scientific">mine drainage metagenome</name>
    <dbReference type="NCBI Taxonomy" id="410659"/>
    <lineage>
        <taxon>unclassified sequences</taxon>
        <taxon>metagenomes</taxon>
        <taxon>ecological metagenomes</taxon>
    </lineage>
</organism>
<protein>
    <submittedName>
        <fullName evidence="1">Uncharacterized protein</fullName>
    </submittedName>
</protein>
<gene>
    <name evidence="1" type="ORF">B1A_18441</name>
</gene>
<dbReference type="EMBL" id="AUZX01013605">
    <property type="protein sequence ID" value="EQD35139.1"/>
    <property type="molecule type" value="Genomic_DNA"/>
</dbReference>
<dbReference type="SUPFAM" id="SSF52266">
    <property type="entry name" value="SGNH hydrolase"/>
    <property type="match status" value="1"/>
</dbReference>
<dbReference type="AlphaFoldDB" id="T1A259"/>
<dbReference type="InterPro" id="IPR036514">
    <property type="entry name" value="SGNH_hydro_sf"/>
</dbReference>
<name>T1A259_9ZZZZ</name>
<dbReference type="Gene3D" id="3.40.50.1110">
    <property type="entry name" value="SGNH hydrolase"/>
    <property type="match status" value="1"/>
</dbReference>
<feature type="non-terminal residue" evidence="1">
    <location>
        <position position="112"/>
    </location>
</feature>
<reference evidence="1" key="1">
    <citation type="submission" date="2013-08" db="EMBL/GenBank/DDBJ databases">
        <authorList>
            <person name="Mendez C."/>
            <person name="Richter M."/>
            <person name="Ferrer M."/>
            <person name="Sanchez J."/>
        </authorList>
    </citation>
    <scope>NUCLEOTIDE SEQUENCE</scope>
</reference>
<sequence length="112" mass="11169">MAPTDLGCPGETTTTMINGGICSYSADGSFSTSSPASPQLTSAEGFLRSNKADVKLVTIDIGANDLLACAPTSSSPTISPTCVANAIATASRNLATILAGLRAADPRAHIVG</sequence>
<evidence type="ECO:0000313" key="1">
    <source>
        <dbReference type="EMBL" id="EQD35139.1"/>
    </source>
</evidence>
<reference evidence="1" key="2">
    <citation type="journal article" date="2014" name="ISME J.">
        <title>Microbial stratification in low pH oxic and suboxic macroscopic growths along an acid mine drainage.</title>
        <authorList>
            <person name="Mendez-Garcia C."/>
            <person name="Mesa V."/>
            <person name="Sprenger R.R."/>
            <person name="Richter M."/>
            <person name="Diez M.S."/>
            <person name="Solano J."/>
            <person name="Bargiela R."/>
            <person name="Golyshina O.V."/>
            <person name="Manteca A."/>
            <person name="Ramos J.L."/>
            <person name="Gallego J.R."/>
            <person name="Llorente I."/>
            <person name="Martins Dos Santos V.A."/>
            <person name="Jensen O.N."/>
            <person name="Pelaez A.I."/>
            <person name="Sanchez J."/>
            <person name="Ferrer M."/>
        </authorList>
    </citation>
    <scope>NUCLEOTIDE SEQUENCE</scope>
</reference>
<accession>T1A259</accession>